<dbReference type="PROSITE" id="PS50600">
    <property type="entry name" value="ULP_PROTEASE"/>
    <property type="match status" value="1"/>
</dbReference>
<evidence type="ECO:0000256" key="2">
    <source>
        <dbReference type="ARBA" id="ARBA00022670"/>
    </source>
</evidence>
<evidence type="ECO:0000256" key="3">
    <source>
        <dbReference type="ARBA" id="ARBA00022801"/>
    </source>
</evidence>
<dbReference type="GO" id="GO:0019783">
    <property type="term" value="F:ubiquitin-like protein peptidase activity"/>
    <property type="evidence" value="ECO:0007669"/>
    <property type="project" value="UniProtKB-ARBA"/>
</dbReference>
<dbReference type="AlphaFoldDB" id="A0AAD6UWW3"/>
<comment type="similarity">
    <text evidence="1">Belongs to the peptidase C48 family.</text>
</comment>
<reference evidence="5" key="1">
    <citation type="submission" date="2023-03" db="EMBL/GenBank/DDBJ databases">
        <title>Massive genome expansion in bonnet fungi (Mycena s.s.) driven by repeated elements and novel gene families across ecological guilds.</title>
        <authorList>
            <consortium name="Lawrence Berkeley National Laboratory"/>
            <person name="Harder C.B."/>
            <person name="Miyauchi S."/>
            <person name="Viragh M."/>
            <person name="Kuo A."/>
            <person name="Thoen E."/>
            <person name="Andreopoulos B."/>
            <person name="Lu D."/>
            <person name="Skrede I."/>
            <person name="Drula E."/>
            <person name="Henrissat B."/>
            <person name="Morin E."/>
            <person name="Kohler A."/>
            <person name="Barry K."/>
            <person name="LaButti K."/>
            <person name="Morin E."/>
            <person name="Salamov A."/>
            <person name="Lipzen A."/>
            <person name="Mereny Z."/>
            <person name="Hegedus B."/>
            <person name="Baldrian P."/>
            <person name="Stursova M."/>
            <person name="Weitz H."/>
            <person name="Taylor A."/>
            <person name="Grigoriev I.V."/>
            <person name="Nagy L.G."/>
            <person name="Martin F."/>
            <person name="Kauserud H."/>
        </authorList>
    </citation>
    <scope>NUCLEOTIDE SEQUENCE</scope>
    <source>
        <strain evidence="5">9144</strain>
    </source>
</reference>
<keyword evidence="3" id="KW-0378">Hydrolase</keyword>
<dbReference type="InterPro" id="IPR040521">
    <property type="entry name" value="KDZ"/>
</dbReference>
<dbReference type="SUPFAM" id="SSF54001">
    <property type="entry name" value="Cysteine proteinases"/>
    <property type="match status" value="1"/>
</dbReference>
<dbReference type="GO" id="GO:0006508">
    <property type="term" value="P:proteolysis"/>
    <property type="evidence" value="ECO:0007669"/>
    <property type="project" value="UniProtKB-KW"/>
</dbReference>
<comment type="caution">
    <text evidence="5">The sequence shown here is derived from an EMBL/GenBank/DDBJ whole genome shotgun (WGS) entry which is preliminary data.</text>
</comment>
<dbReference type="InterPro" id="IPR003653">
    <property type="entry name" value="Peptidase_C48_C"/>
</dbReference>
<evidence type="ECO:0000259" key="4">
    <source>
        <dbReference type="PROSITE" id="PS50600"/>
    </source>
</evidence>
<dbReference type="Gene3D" id="3.40.395.10">
    <property type="entry name" value="Adenoviral Proteinase, Chain A"/>
    <property type="match status" value="1"/>
</dbReference>
<organism evidence="5 6">
    <name type="scientific">Mycena pura</name>
    <dbReference type="NCBI Taxonomy" id="153505"/>
    <lineage>
        <taxon>Eukaryota</taxon>
        <taxon>Fungi</taxon>
        <taxon>Dikarya</taxon>
        <taxon>Basidiomycota</taxon>
        <taxon>Agaricomycotina</taxon>
        <taxon>Agaricomycetes</taxon>
        <taxon>Agaricomycetidae</taxon>
        <taxon>Agaricales</taxon>
        <taxon>Marasmiineae</taxon>
        <taxon>Mycenaceae</taxon>
        <taxon>Mycena</taxon>
    </lineage>
</organism>
<evidence type="ECO:0000256" key="1">
    <source>
        <dbReference type="ARBA" id="ARBA00005234"/>
    </source>
</evidence>
<dbReference type="GO" id="GO:0008234">
    <property type="term" value="F:cysteine-type peptidase activity"/>
    <property type="evidence" value="ECO:0007669"/>
    <property type="project" value="InterPro"/>
</dbReference>
<evidence type="ECO:0000313" key="5">
    <source>
        <dbReference type="EMBL" id="KAJ7195458.1"/>
    </source>
</evidence>
<dbReference type="PANTHER" id="PTHR33096">
    <property type="entry name" value="CXC2 DOMAIN-CONTAINING PROTEIN"/>
    <property type="match status" value="1"/>
</dbReference>
<feature type="domain" description="Ubiquitin-like protease family profile" evidence="4">
    <location>
        <begin position="885"/>
        <end position="1065"/>
    </location>
</feature>
<accession>A0AAD6UWW3</accession>
<gene>
    <name evidence="5" type="ORF">GGX14DRAFT_527095</name>
</gene>
<name>A0AAD6UWW3_9AGAR</name>
<keyword evidence="2" id="KW-0645">Protease</keyword>
<sequence length="1096" mass="123626">MPLPTLLIKHGVFPASPTRPRTAVSIDLLELYRALFERSCDAINALASALRTIYMRRGFRVLSRQRVGGRATDPFRESLTQAVLWSSNLRDRLQARLDATLAATDVFLYPPTPVPAADATSPLTRGRAARVLRERCPLCFNLEEWGRPLSVGGDVQLGADGCFSYRHILTAGDGPIAYEPAYFLPKDKVDRIKQHVAEAKRNRPAVTREAVDGCEQHWEAANEKKRKADPKYYDASGIFVMTCRHAQTLFICNIDTPGEQHHYIIALVEEVASLLPPQATIWQAYDIGCVTDQTLKNFPILTGDLRERVAFVINAMHAFGHEFICQIVYNPRMVPGLGLTDQEGVERFWSRIRKLIPITRGQWNSRRIWTIDQYTAFINEEGRYSLGDWIHRQQTKNLPKKHRAAVDVLQHCGVAVSELRRQWEDQKTAQMSVRRHAVKCLRRDLDKVLALQVQIDGVDKSISEARHSITESQASRDSMQLLVGLETTHEKLSKQADALYASLNIQDIFPALRDLPLDLARLLLTMRVLKMNIRRRAVGSFFEWETLDRAVSGRREPLGTKLYQATRHAITRRQPALLKSINKFNNYCAEFERLRPPNCQIPVPRPLSTQLSELRDDPALHEDVWVTPSEGNIPRWLDDEDVRQGIQSIHAVDRCVEEDRRLGLERVNMRQWLEQEFAIVARTIETAAALPLQERRELLEDLRLSWGPALRLSTSPRLRPSAAASTAVVADASAAVPTAAAATAAAAADAVTIAAATATTASAALLTSTRVELEEEEFFEAHPFDVHPFSDEIVTPEEVDAGVISDDEVVFVAQDNLTHSDDEEETSTAARVSMKYEIDWQPPALNIDTTLLQDIKQQNDRHRPSPGTRTPRAYVIPSLDARPNLKIDSDDLNRLRQPTRWLNNFCVNGVAAAFQALFGDPASATASHVARCAALSTLDLHRVRYNATDAVLWHHLAPTKYWEKSIWLIPIHRRSQAHWVLIAVSVVDRTLYLFDSYSHKKGWDDDLPDVMTLITRMVVLANRNHHTLQMPTETWIARPLFEVGIPRQTNGHDCGVWVLCMMAAILRGYGLTGLSEREMLSARQILTNYICTLPSI</sequence>
<dbReference type="PANTHER" id="PTHR33096:SF1">
    <property type="entry name" value="CXC1-LIKE CYSTEINE CLUSTER ASSOCIATED WITH KDZ TRANSPOSASES DOMAIN-CONTAINING PROTEIN"/>
    <property type="match status" value="1"/>
</dbReference>
<dbReference type="Pfam" id="PF02902">
    <property type="entry name" value="Peptidase_C48"/>
    <property type="match status" value="1"/>
</dbReference>
<proteinExistence type="inferred from homology"/>
<dbReference type="Proteomes" id="UP001219525">
    <property type="component" value="Unassembled WGS sequence"/>
</dbReference>
<dbReference type="EMBL" id="JARJCW010000090">
    <property type="protein sequence ID" value="KAJ7195458.1"/>
    <property type="molecule type" value="Genomic_DNA"/>
</dbReference>
<keyword evidence="6" id="KW-1185">Reference proteome</keyword>
<dbReference type="InterPro" id="IPR038765">
    <property type="entry name" value="Papain-like_cys_pep_sf"/>
</dbReference>
<protein>
    <recommendedName>
        <fullName evidence="4">Ubiquitin-like protease family profile domain-containing protein</fullName>
    </recommendedName>
</protein>
<evidence type="ECO:0000313" key="6">
    <source>
        <dbReference type="Proteomes" id="UP001219525"/>
    </source>
</evidence>
<dbReference type="Pfam" id="PF18758">
    <property type="entry name" value="KDZ"/>
    <property type="match status" value="1"/>
</dbReference>